<gene>
    <name evidence="2" type="ORF">MKK62_17295</name>
</gene>
<dbReference type="PANTHER" id="PTHR34846:SF5">
    <property type="entry name" value="CARBOXYMUCONOLACTONE DECARBOXYLASE-LIKE DOMAIN-CONTAINING PROTEIN"/>
    <property type="match status" value="1"/>
</dbReference>
<sequence>MSRIPLVAVEEQPDAIREFMARRGELNVFRMLANAPDVFAGWTQMLDELLESPTFTPRARELVILRVARLQNSRYELDRHIDVARRAGLTEQQISAIVETDDFDDADFDDTERAALDTVTELCTTRRLGDQLFAKAHNIFGDEGIAELLMLVGCYYGLALVVNAVDVEVDGR</sequence>
<protein>
    <submittedName>
        <fullName evidence="2">Carboxymuconolactone decarboxylase family protein</fullName>
    </submittedName>
</protein>
<accession>A0ABY3VM12</accession>
<proteinExistence type="predicted"/>
<dbReference type="Proteomes" id="UP001055336">
    <property type="component" value="Chromosome"/>
</dbReference>
<dbReference type="PANTHER" id="PTHR34846">
    <property type="entry name" value="4-CARBOXYMUCONOLACTONE DECARBOXYLASE FAMILY PROTEIN (AFU_ORTHOLOGUE AFUA_6G11590)"/>
    <property type="match status" value="1"/>
</dbReference>
<reference evidence="2" key="1">
    <citation type="submission" date="2022-08" db="EMBL/GenBank/DDBJ databases">
        <title>Whole genome sequencing of non-tuberculosis mycobacteria type-strains.</title>
        <authorList>
            <person name="Igarashi Y."/>
            <person name="Osugi A."/>
            <person name="Mitarai S."/>
        </authorList>
    </citation>
    <scope>NUCLEOTIDE SEQUENCE</scope>
    <source>
        <strain evidence="2">DSM 45127</strain>
    </source>
</reference>
<dbReference type="RefSeq" id="WP_240258653.1">
    <property type="nucleotide sequence ID" value="NZ_CP092488.2"/>
</dbReference>
<dbReference type="Gene3D" id="1.20.1290.10">
    <property type="entry name" value="AhpD-like"/>
    <property type="match status" value="1"/>
</dbReference>
<organism evidence="2 3">
    <name type="scientific">Mycobacterium paraterrae</name>
    <dbReference type="NCBI Taxonomy" id="577492"/>
    <lineage>
        <taxon>Bacteria</taxon>
        <taxon>Bacillati</taxon>
        <taxon>Actinomycetota</taxon>
        <taxon>Actinomycetes</taxon>
        <taxon>Mycobacteriales</taxon>
        <taxon>Mycobacteriaceae</taxon>
        <taxon>Mycobacterium</taxon>
    </lineage>
</organism>
<keyword evidence="3" id="KW-1185">Reference proteome</keyword>
<name>A0ABY3VM12_9MYCO</name>
<dbReference type="EMBL" id="CP092488">
    <property type="protein sequence ID" value="UMB68191.1"/>
    <property type="molecule type" value="Genomic_DNA"/>
</dbReference>
<evidence type="ECO:0000313" key="3">
    <source>
        <dbReference type="Proteomes" id="UP001055336"/>
    </source>
</evidence>
<feature type="domain" description="Carboxymuconolactone decarboxylase-like" evidence="1">
    <location>
        <begin position="36"/>
        <end position="105"/>
    </location>
</feature>
<evidence type="ECO:0000259" key="1">
    <source>
        <dbReference type="Pfam" id="PF02627"/>
    </source>
</evidence>
<dbReference type="InterPro" id="IPR003779">
    <property type="entry name" value="CMD-like"/>
</dbReference>
<evidence type="ECO:0000313" key="2">
    <source>
        <dbReference type="EMBL" id="UMB68191.1"/>
    </source>
</evidence>
<dbReference type="SUPFAM" id="SSF69118">
    <property type="entry name" value="AhpD-like"/>
    <property type="match status" value="1"/>
</dbReference>
<dbReference type="InterPro" id="IPR029032">
    <property type="entry name" value="AhpD-like"/>
</dbReference>
<dbReference type="Pfam" id="PF02627">
    <property type="entry name" value="CMD"/>
    <property type="match status" value="1"/>
</dbReference>